<dbReference type="AlphaFoldDB" id="A0A843VK44"/>
<organism evidence="3 4">
    <name type="scientific">Colocasia esculenta</name>
    <name type="common">Wild taro</name>
    <name type="synonym">Arum esculentum</name>
    <dbReference type="NCBI Taxonomy" id="4460"/>
    <lineage>
        <taxon>Eukaryota</taxon>
        <taxon>Viridiplantae</taxon>
        <taxon>Streptophyta</taxon>
        <taxon>Embryophyta</taxon>
        <taxon>Tracheophyta</taxon>
        <taxon>Spermatophyta</taxon>
        <taxon>Magnoliopsida</taxon>
        <taxon>Liliopsida</taxon>
        <taxon>Araceae</taxon>
        <taxon>Aroideae</taxon>
        <taxon>Colocasieae</taxon>
        <taxon>Colocasia</taxon>
    </lineage>
</organism>
<evidence type="ECO:0000313" key="4">
    <source>
        <dbReference type="Proteomes" id="UP000652761"/>
    </source>
</evidence>
<feature type="region of interest" description="Disordered" evidence="1">
    <location>
        <begin position="119"/>
        <end position="139"/>
    </location>
</feature>
<keyword evidence="2" id="KW-1133">Transmembrane helix</keyword>
<evidence type="ECO:0000256" key="2">
    <source>
        <dbReference type="SAM" id="Phobius"/>
    </source>
</evidence>
<keyword evidence="4" id="KW-1185">Reference proteome</keyword>
<keyword evidence="2" id="KW-0472">Membrane</keyword>
<dbReference type="Proteomes" id="UP000652761">
    <property type="component" value="Unassembled WGS sequence"/>
</dbReference>
<feature type="transmembrane region" description="Helical" evidence="2">
    <location>
        <begin position="275"/>
        <end position="294"/>
    </location>
</feature>
<name>A0A843VK44_COLES</name>
<dbReference type="EMBL" id="NMUH01001582">
    <property type="protein sequence ID" value="MQL93624.1"/>
    <property type="molecule type" value="Genomic_DNA"/>
</dbReference>
<evidence type="ECO:0000313" key="3">
    <source>
        <dbReference type="EMBL" id="MQL93624.1"/>
    </source>
</evidence>
<comment type="caution">
    <text evidence="3">The sequence shown here is derived from an EMBL/GenBank/DDBJ whole genome shotgun (WGS) entry which is preliminary data.</text>
</comment>
<feature type="compositionally biased region" description="Basic and acidic residues" evidence="1">
    <location>
        <begin position="121"/>
        <end position="139"/>
    </location>
</feature>
<feature type="compositionally biased region" description="Low complexity" evidence="1">
    <location>
        <begin position="1"/>
        <end position="20"/>
    </location>
</feature>
<keyword evidence="2" id="KW-0812">Transmembrane</keyword>
<proteinExistence type="predicted"/>
<protein>
    <submittedName>
        <fullName evidence="3">Uncharacterized protein</fullName>
    </submittedName>
</protein>
<sequence>MARAVEAAAPAATAQQQQQQEEQEQGVEKKNSHEGLKERFYNPPAHMHARHIGCTGVEVKTSLTHPRPRLPCKLHELHVRRGRTKQKGAEERGLGRRRRAFFLIYLRLLLGISSPSRKQLARIDKEKGRKGERKREREKEEFPFPRVVPSCRERKREERSEGAVLTIFSSPLKDLGVWGGSPMLAKGWTIDVHAPMLSTYGERLIKPMAGPKPPLSQEWPICDLELDNEISMPGYAGPHKLCLLTGTCAVIASFPPLKACLGDWRYVPFGLRRDLAYTLPFGAVSVMVGVYHALPYRPR</sequence>
<gene>
    <name evidence="3" type="ORF">Taro_026272</name>
</gene>
<reference evidence="3" key="1">
    <citation type="submission" date="2017-07" db="EMBL/GenBank/DDBJ databases">
        <title>Taro Niue Genome Assembly and Annotation.</title>
        <authorList>
            <person name="Atibalentja N."/>
            <person name="Keating K."/>
            <person name="Fields C.J."/>
        </authorList>
    </citation>
    <scope>NUCLEOTIDE SEQUENCE</scope>
    <source>
        <strain evidence="3">Niue_2</strain>
        <tissue evidence="3">Leaf</tissue>
    </source>
</reference>
<evidence type="ECO:0000256" key="1">
    <source>
        <dbReference type="SAM" id="MobiDB-lite"/>
    </source>
</evidence>
<accession>A0A843VK44</accession>
<feature type="region of interest" description="Disordered" evidence="1">
    <location>
        <begin position="1"/>
        <end position="33"/>
    </location>
</feature>